<evidence type="ECO:0000256" key="6">
    <source>
        <dbReference type="ARBA" id="ARBA00023098"/>
    </source>
</evidence>
<evidence type="ECO:0000256" key="5">
    <source>
        <dbReference type="ARBA" id="ARBA00022840"/>
    </source>
</evidence>
<dbReference type="PANTHER" id="PTHR10977">
    <property type="entry name" value="DIPHOSPHOMEVALONATE DECARBOXYLASE"/>
    <property type="match status" value="1"/>
</dbReference>
<feature type="domain" description="Mvd1 C-terminal" evidence="8">
    <location>
        <begin position="190"/>
        <end position="325"/>
    </location>
</feature>
<dbReference type="Gene3D" id="3.30.230.10">
    <property type="match status" value="1"/>
</dbReference>
<organism evidence="10 11">
    <name type="scientific">Fodinibius salicampi</name>
    <dbReference type="NCBI Taxonomy" id="1920655"/>
    <lineage>
        <taxon>Bacteria</taxon>
        <taxon>Pseudomonadati</taxon>
        <taxon>Balneolota</taxon>
        <taxon>Balneolia</taxon>
        <taxon>Balneolales</taxon>
        <taxon>Balneolaceae</taxon>
        <taxon>Fodinibius</taxon>
    </lineage>
</organism>
<dbReference type="NCBIfam" id="TIGR01240">
    <property type="entry name" value="mevDPdecarb"/>
    <property type="match status" value="1"/>
</dbReference>
<evidence type="ECO:0000256" key="7">
    <source>
        <dbReference type="ARBA" id="ARBA00023239"/>
    </source>
</evidence>
<evidence type="ECO:0000259" key="9">
    <source>
        <dbReference type="Pfam" id="PF22700"/>
    </source>
</evidence>
<dbReference type="InterPro" id="IPR036554">
    <property type="entry name" value="GHMP_kinase_C_sf"/>
</dbReference>
<gene>
    <name evidence="10" type="primary">mvaD</name>
    <name evidence="10" type="ORF">LQ318_06505</name>
</gene>
<feature type="domain" description="Diphosphomevalonate decarboxylase-like N-terminal" evidence="9">
    <location>
        <begin position="21"/>
        <end position="173"/>
    </location>
</feature>
<dbReference type="GO" id="GO:0004163">
    <property type="term" value="F:diphosphomevalonate decarboxylase activity"/>
    <property type="evidence" value="ECO:0007669"/>
    <property type="project" value="UniProtKB-EC"/>
</dbReference>
<dbReference type="PIRSF" id="PIRSF015950">
    <property type="entry name" value="Mev_P_decrbx"/>
    <property type="match status" value="1"/>
</dbReference>
<dbReference type="InterPro" id="IPR005935">
    <property type="entry name" value="Mev_decarb"/>
</dbReference>
<keyword evidence="11" id="KW-1185">Reference proteome</keyword>
<keyword evidence="3" id="KW-0444">Lipid biosynthesis</keyword>
<dbReference type="InterPro" id="IPR029765">
    <property type="entry name" value="Mev_diP_decarb"/>
</dbReference>
<dbReference type="InterPro" id="IPR041431">
    <property type="entry name" value="Mvd1_C"/>
</dbReference>
<evidence type="ECO:0000313" key="10">
    <source>
        <dbReference type="EMBL" id="MCW9712548.1"/>
    </source>
</evidence>
<dbReference type="Proteomes" id="UP001207337">
    <property type="component" value="Unassembled WGS sequence"/>
</dbReference>
<evidence type="ECO:0000256" key="3">
    <source>
        <dbReference type="ARBA" id="ARBA00022516"/>
    </source>
</evidence>
<dbReference type="InterPro" id="IPR014721">
    <property type="entry name" value="Ribsml_uS5_D2-typ_fold_subgr"/>
</dbReference>
<dbReference type="EC" id="4.1.1.33" evidence="2"/>
<dbReference type="Pfam" id="PF22700">
    <property type="entry name" value="MVD-like_N"/>
    <property type="match status" value="1"/>
</dbReference>
<evidence type="ECO:0000259" key="8">
    <source>
        <dbReference type="Pfam" id="PF18376"/>
    </source>
</evidence>
<evidence type="ECO:0000256" key="2">
    <source>
        <dbReference type="ARBA" id="ARBA00012296"/>
    </source>
</evidence>
<keyword evidence="5" id="KW-0067">ATP-binding</keyword>
<keyword evidence="7 10" id="KW-0456">Lyase</keyword>
<dbReference type="InterPro" id="IPR020568">
    <property type="entry name" value="Ribosomal_Su5_D2-typ_SF"/>
</dbReference>
<dbReference type="RefSeq" id="WP_265788595.1">
    <property type="nucleotide sequence ID" value="NZ_BAABRS010000001.1"/>
</dbReference>
<dbReference type="Pfam" id="PF18376">
    <property type="entry name" value="MDD_C"/>
    <property type="match status" value="1"/>
</dbReference>
<dbReference type="SUPFAM" id="SSF55060">
    <property type="entry name" value="GHMP Kinase, C-terminal domain"/>
    <property type="match status" value="1"/>
</dbReference>
<dbReference type="EMBL" id="JAJNDC010000001">
    <property type="protein sequence ID" value="MCW9712548.1"/>
    <property type="molecule type" value="Genomic_DNA"/>
</dbReference>
<dbReference type="SUPFAM" id="SSF54211">
    <property type="entry name" value="Ribosomal protein S5 domain 2-like"/>
    <property type="match status" value="1"/>
</dbReference>
<dbReference type="Gene3D" id="3.30.70.890">
    <property type="entry name" value="GHMP kinase, C-terminal domain"/>
    <property type="match status" value="1"/>
</dbReference>
<dbReference type="InterPro" id="IPR053859">
    <property type="entry name" value="MVD-like_N"/>
</dbReference>
<evidence type="ECO:0000313" key="11">
    <source>
        <dbReference type="Proteomes" id="UP001207337"/>
    </source>
</evidence>
<evidence type="ECO:0000256" key="4">
    <source>
        <dbReference type="ARBA" id="ARBA00022741"/>
    </source>
</evidence>
<accession>A0ABT3PXH9</accession>
<comment type="similarity">
    <text evidence="1">Belongs to the diphosphomevalonate decarboxylase family.</text>
</comment>
<dbReference type="PANTHER" id="PTHR10977:SF3">
    <property type="entry name" value="DIPHOSPHOMEVALONATE DECARBOXYLASE"/>
    <property type="match status" value="1"/>
</dbReference>
<comment type="caution">
    <text evidence="10">The sequence shown here is derived from an EMBL/GenBank/DDBJ whole genome shotgun (WGS) entry which is preliminary data.</text>
</comment>
<reference evidence="10 11" key="1">
    <citation type="submission" date="2021-11" db="EMBL/GenBank/DDBJ databases">
        <title>Aliifidinibius sp. nov., a new bacterium isolated from saline soil.</title>
        <authorList>
            <person name="Galisteo C."/>
            <person name="De La Haba R."/>
            <person name="Sanchez-Porro C."/>
            <person name="Ventosa A."/>
        </authorList>
    </citation>
    <scope>NUCLEOTIDE SEQUENCE [LARGE SCALE GENOMIC DNA]</scope>
    <source>
        <strain evidence="10 11">KACC 190600</strain>
    </source>
</reference>
<protein>
    <recommendedName>
        <fullName evidence="2">diphosphomevalonate decarboxylase</fullName>
        <ecNumber evidence="2">4.1.1.33</ecNumber>
    </recommendedName>
</protein>
<name>A0ABT3PXH9_9BACT</name>
<keyword evidence="6" id="KW-0443">Lipid metabolism</keyword>
<sequence length="341" mass="37102">MDNKTKIGSRESADCQVKAEAHANIALVKYWGKRSLEKNLAATGSISLTLDALKTETEIRIDSSFQKDYFELDGKPVSGEGLKRISDFLDIIVGTEERDRAYITSKNSFPTAAGLASSASGFAALTIAAAKVWNKPTDRSILSSLARRGSGSAARSIFGGFVEMKSGKDLSGSEDYAATLYGKDYWDLRVVIGITDATPKKIGSTEGMERSRKTAPYYDSWITSTEQDLEGMRDALAKRDFTQMGELAEHSALKMHGLAMSARPAILYWNAATLESIHKIRDLRKRGIEAYITIDAGPQIKVLCKPADIEDVQQALTSVTGLQKVITSGIGDDAKVTEVKK</sequence>
<keyword evidence="4" id="KW-0547">Nucleotide-binding</keyword>
<proteinExistence type="inferred from homology"/>
<evidence type="ECO:0000256" key="1">
    <source>
        <dbReference type="ARBA" id="ARBA00008831"/>
    </source>
</evidence>